<dbReference type="InterPro" id="IPR013150">
    <property type="entry name" value="TFIIB_cyclin"/>
</dbReference>
<dbReference type="SUPFAM" id="SSF57783">
    <property type="entry name" value="Zinc beta-ribbon"/>
    <property type="match status" value="1"/>
</dbReference>
<dbReference type="PROSITE" id="PS51134">
    <property type="entry name" value="ZF_TFIIB"/>
    <property type="match status" value="1"/>
</dbReference>
<feature type="domain" description="TFIIB-type" evidence="6">
    <location>
        <begin position="1"/>
        <end position="34"/>
    </location>
</feature>
<proteinExistence type="inferred from homology"/>
<dbReference type="GO" id="GO:0005634">
    <property type="term" value="C:nucleus"/>
    <property type="evidence" value="ECO:0007669"/>
    <property type="project" value="TreeGrafter"/>
</dbReference>
<keyword evidence="5" id="KW-0479">Metal-binding</keyword>
<keyword evidence="2" id="KW-0677">Repeat</keyword>
<evidence type="ECO:0000256" key="5">
    <source>
        <dbReference type="PROSITE-ProRule" id="PRU00469"/>
    </source>
</evidence>
<dbReference type="Pfam" id="PF00382">
    <property type="entry name" value="TFIIB"/>
    <property type="match status" value="2"/>
</dbReference>
<keyword evidence="8" id="KW-1185">Reference proteome</keyword>
<dbReference type="Pfam" id="PF08271">
    <property type="entry name" value="Zn_Ribbon_TF"/>
    <property type="match status" value="1"/>
</dbReference>
<dbReference type="InterPro" id="IPR000812">
    <property type="entry name" value="TFIIB"/>
</dbReference>
<dbReference type="PROSITE" id="PS00782">
    <property type="entry name" value="TFIIB"/>
    <property type="match status" value="1"/>
</dbReference>
<keyword evidence="5" id="KW-0862">Zinc</keyword>
<evidence type="ECO:0000313" key="7">
    <source>
        <dbReference type="EMBL" id="KAK9681730.1"/>
    </source>
</evidence>
<evidence type="ECO:0000256" key="1">
    <source>
        <dbReference type="ARBA" id="ARBA00010857"/>
    </source>
</evidence>
<evidence type="ECO:0000313" key="8">
    <source>
        <dbReference type="Proteomes" id="UP001443914"/>
    </source>
</evidence>
<dbReference type="EMBL" id="JBDFQZ010000010">
    <property type="protein sequence ID" value="KAK9681730.1"/>
    <property type="molecule type" value="Genomic_DNA"/>
</dbReference>
<dbReference type="GO" id="GO:0008270">
    <property type="term" value="F:zinc ion binding"/>
    <property type="evidence" value="ECO:0007669"/>
    <property type="project" value="UniProtKB-KW"/>
</dbReference>
<gene>
    <name evidence="7" type="ORF">RND81_10G023800</name>
</gene>
<dbReference type="GO" id="GO:0097550">
    <property type="term" value="C:transcription preinitiation complex"/>
    <property type="evidence" value="ECO:0007669"/>
    <property type="project" value="TreeGrafter"/>
</dbReference>
<dbReference type="PRINTS" id="PR00685">
    <property type="entry name" value="TIFACTORIIB"/>
</dbReference>
<evidence type="ECO:0000256" key="3">
    <source>
        <dbReference type="ARBA" id="ARBA00023015"/>
    </source>
</evidence>
<dbReference type="Gene3D" id="1.10.472.10">
    <property type="entry name" value="Cyclin-like"/>
    <property type="match status" value="2"/>
</dbReference>
<protein>
    <recommendedName>
        <fullName evidence="6">TFIIB-type domain-containing protein</fullName>
    </recommendedName>
</protein>
<keyword evidence="3" id="KW-0805">Transcription regulation</keyword>
<dbReference type="InterPro" id="IPR023486">
    <property type="entry name" value="TFIIB_CS"/>
</dbReference>
<evidence type="ECO:0000259" key="6">
    <source>
        <dbReference type="PROSITE" id="PS51134"/>
    </source>
</evidence>
<keyword evidence="5" id="KW-0863">Zinc-finger</keyword>
<dbReference type="GO" id="GO:0017025">
    <property type="term" value="F:TBP-class protein binding"/>
    <property type="evidence" value="ECO:0007669"/>
    <property type="project" value="InterPro"/>
</dbReference>
<evidence type="ECO:0000256" key="4">
    <source>
        <dbReference type="ARBA" id="ARBA00023163"/>
    </source>
</evidence>
<evidence type="ECO:0000256" key="2">
    <source>
        <dbReference type="ARBA" id="ARBA00022737"/>
    </source>
</evidence>
<dbReference type="PANTHER" id="PTHR11618:SF78">
    <property type="entry name" value="TRANSCRIPTION INITIATION FACTOR IIB-2"/>
    <property type="match status" value="1"/>
</dbReference>
<dbReference type="InterPro" id="IPR013137">
    <property type="entry name" value="Znf_TFIIB"/>
</dbReference>
<dbReference type="InterPro" id="IPR036915">
    <property type="entry name" value="Cyclin-like_sf"/>
</dbReference>
<name>A0AAW1HZL0_SAPOF</name>
<dbReference type="GO" id="GO:0070897">
    <property type="term" value="P:transcription preinitiation complex assembly"/>
    <property type="evidence" value="ECO:0007669"/>
    <property type="project" value="InterPro"/>
</dbReference>
<organism evidence="7 8">
    <name type="scientific">Saponaria officinalis</name>
    <name type="common">Common soapwort</name>
    <name type="synonym">Lychnis saponaria</name>
    <dbReference type="NCBI Taxonomy" id="3572"/>
    <lineage>
        <taxon>Eukaryota</taxon>
        <taxon>Viridiplantae</taxon>
        <taxon>Streptophyta</taxon>
        <taxon>Embryophyta</taxon>
        <taxon>Tracheophyta</taxon>
        <taxon>Spermatophyta</taxon>
        <taxon>Magnoliopsida</taxon>
        <taxon>eudicotyledons</taxon>
        <taxon>Gunneridae</taxon>
        <taxon>Pentapetalae</taxon>
        <taxon>Caryophyllales</taxon>
        <taxon>Caryophyllaceae</taxon>
        <taxon>Caryophylleae</taxon>
        <taxon>Saponaria</taxon>
    </lineage>
</organism>
<dbReference type="PANTHER" id="PTHR11618">
    <property type="entry name" value="TRANSCRIPTION INITIATION FACTOR IIB-RELATED"/>
    <property type="match status" value="1"/>
</dbReference>
<accession>A0AAW1HZL0</accession>
<comment type="similarity">
    <text evidence="1">Belongs to the TFIIB family.</text>
</comment>
<dbReference type="SUPFAM" id="SSF47954">
    <property type="entry name" value="Cyclin-like"/>
    <property type="match status" value="2"/>
</dbReference>
<keyword evidence="4" id="KW-0804">Transcription</keyword>
<dbReference type="Proteomes" id="UP001443914">
    <property type="component" value="Unassembled WGS sequence"/>
</dbReference>
<dbReference type="AlphaFoldDB" id="A0AAW1HZL0"/>
<comment type="caution">
    <text evidence="7">The sequence shown here is derived from an EMBL/GenBank/DDBJ whole genome shotgun (WGS) entry which is preliminary data.</text>
</comment>
<dbReference type="Gene3D" id="2.20.25.10">
    <property type="match status" value="1"/>
</dbReference>
<reference evidence="7" key="1">
    <citation type="submission" date="2024-03" db="EMBL/GenBank/DDBJ databases">
        <title>WGS assembly of Saponaria officinalis var. Norfolk2.</title>
        <authorList>
            <person name="Jenkins J."/>
            <person name="Shu S."/>
            <person name="Grimwood J."/>
            <person name="Barry K."/>
            <person name="Goodstein D."/>
            <person name="Schmutz J."/>
            <person name="Leebens-Mack J."/>
            <person name="Osbourn A."/>
        </authorList>
    </citation>
    <scope>NUCLEOTIDE SEQUENCE [LARGE SCALE GENOMIC DNA]</scope>
    <source>
        <strain evidence="7">JIC</strain>
    </source>
</reference>
<sequence>MDMTCCTDCKRQTEVVYDHATGDMVCSECGLVLESHYIDTTAEWRTFSDDNNDHDPNRGTKTTNFVNHYIGGGGAAANKAAHHLLTAFERLRRMSDGLGIVKIIEDSGCEIYKKVFYDENQKTCRGRNLDAALGGCLLVACQLASNPRTVKEICSVIKEGDYNNNVAKKDVLKAKTLILKKLGENNNYNNNVEIGRTIRAGGIVKRFCYNLGINDVPVLKAAVEAASNCEGEEVDIRRSPVSVVAAVIYVIVQLNDSDSVARLVLKDIASVTNVAEGTIKNTYKDLFPYVKKIVPTWFVSEGAFDKLCVP</sequence>